<feature type="non-terminal residue" evidence="2">
    <location>
        <position position="98"/>
    </location>
</feature>
<organism evidence="2 3">
    <name type="scientific">Bartonella rochalimae ATCC BAA-1498</name>
    <dbReference type="NCBI Taxonomy" id="685782"/>
    <lineage>
        <taxon>Bacteria</taxon>
        <taxon>Pseudomonadati</taxon>
        <taxon>Pseudomonadota</taxon>
        <taxon>Alphaproteobacteria</taxon>
        <taxon>Hyphomicrobiales</taxon>
        <taxon>Bartonellaceae</taxon>
        <taxon>Bartonella</taxon>
    </lineage>
</organism>
<evidence type="ECO:0000313" key="3">
    <source>
        <dbReference type="Proteomes" id="UP000027336"/>
    </source>
</evidence>
<sequence>GEGRTLSGLKDGELSENSTEAVTGKQLYEVDSKLTKTTQNVANLSTSMDKVQGDVTKIQGDVSTIANNTSKYLGGGSNILGGEAPTYKVQNTEHHDVG</sequence>
<dbReference type="AlphaFoldDB" id="A0A067WJ16"/>
<feature type="non-terminal residue" evidence="2">
    <location>
        <position position="1"/>
    </location>
</feature>
<protein>
    <submittedName>
        <fullName evidence="2">Uncharacterized protein</fullName>
    </submittedName>
</protein>
<dbReference type="Gene3D" id="2.150.10.10">
    <property type="entry name" value="Serralysin-like metalloprotease, C-terminal"/>
    <property type="match status" value="1"/>
</dbReference>
<accession>A0A067WJ16</accession>
<reference evidence="2 3" key="1">
    <citation type="submission" date="2012-04" db="EMBL/GenBank/DDBJ databases">
        <title>The Genome Sequence of Bartonella rochalimae BMGH.</title>
        <authorList>
            <consortium name="The Broad Institute Genome Sequencing Platform"/>
            <consortium name="The Broad Institute Genome Sequencing Center for Infectious Disease"/>
            <person name="Feldgarden M."/>
            <person name="Kirby J."/>
            <person name="Kosoy M."/>
            <person name="Birtles R."/>
            <person name="Probert W.S."/>
            <person name="Chiaraviglio L."/>
            <person name="Walker B."/>
            <person name="Young S.K."/>
            <person name="Zeng Q."/>
            <person name="Gargeya S."/>
            <person name="Fitzgerald M."/>
            <person name="Haas B."/>
            <person name="Abouelleil A."/>
            <person name="Alvarado L."/>
            <person name="Arachchi H.M."/>
            <person name="Berlin A.M."/>
            <person name="Chapman S.B."/>
            <person name="Goldberg J."/>
            <person name="Griggs A."/>
            <person name="Gujja S."/>
            <person name="Hansen M."/>
            <person name="Howarth C."/>
            <person name="Imamovic A."/>
            <person name="Larimer J."/>
            <person name="McCowen C."/>
            <person name="Montmayeur A."/>
            <person name="Murphy C."/>
            <person name="Neiman D."/>
            <person name="Pearson M."/>
            <person name="Priest M."/>
            <person name="Roberts A."/>
            <person name="Saif S."/>
            <person name="Shea T."/>
            <person name="Sisk P."/>
            <person name="Sykes S."/>
            <person name="Wortman J."/>
            <person name="Nusbaum C."/>
            <person name="Birren B."/>
        </authorList>
    </citation>
    <scope>NUCLEOTIDE SEQUENCE [LARGE SCALE GENOMIC DNA]</scope>
    <source>
        <strain evidence="2 3">ATCC BAA-1498</strain>
    </source>
</reference>
<dbReference type="Gene3D" id="1.20.5.170">
    <property type="match status" value="1"/>
</dbReference>
<gene>
    <name evidence="2" type="ORF">O99_00623</name>
</gene>
<comment type="caution">
    <text evidence="2">The sequence shown here is derived from an EMBL/GenBank/DDBJ whole genome shotgun (WGS) entry which is preliminary data.</text>
</comment>
<dbReference type="Proteomes" id="UP000027336">
    <property type="component" value="Unassembled WGS sequence"/>
</dbReference>
<feature type="region of interest" description="Disordered" evidence="1">
    <location>
        <begin position="1"/>
        <end position="21"/>
    </location>
</feature>
<name>A0A067WJ16_9HYPH</name>
<evidence type="ECO:0000313" key="2">
    <source>
        <dbReference type="EMBL" id="KEC55917.1"/>
    </source>
</evidence>
<evidence type="ECO:0000256" key="1">
    <source>
        <dbReference type="SAM" id="MobiDB-lite"/>
    </source>
</evidence>
<proteinExistence type="predicted"/>
<dbReference type="RefSeq" id="WP_035006310.1">
    <property type="nucleotide sequence ID" value="NZ_KL407337.1"/>
</dbReference>
<dbReference type="EMBL" id="AHPK01000006">
    <property type="protein sequence ID" value="KEC55917.1"/>
    <property type="molecule type" value="Genomic_DNA"/>
</dbReference>
<keyword evidence="3" id="KW-1185">Reference proteome</keyword>
<dbReference type="InterPro" id="IPR011049">
    <property type="entry name" value="Serralysin-like_metalloprot_C"/>
</dbReference>
<dbReference type="HOGENOM" id="CLU_2351403_0_0_5"/>